<feature type="transmembrane region" description="Helical" evidence="1">
    <location>
        <begin position="134"/>
        <end position="151"/>
    </location>
</feature>
<evidence type="ECO:0000313" key="2">
    <source>
        <dbReference type="EMBL" id="CAL1688555.1"/>
    </source>
</evidence>
<evidence type="ECO:0000313" key="3">
    <source>
        <dbReference type="Proteomes" id="UP001497644"/>
    </source>
</evidence>
<keyword evidence="3" id="KW-1185">Reference proteome</keyword>
<accession>A0AAV2PAB1</accession>
<keyword evidence="1" id="KW-1133">Transmembrane helix</keyword>
<dbReference type="Proteomes" id="UP001497644">
    <property type="component" value="Chromosome 8"/>
</dbReference>
<keyword evidence="1" id="KW-0812">Transmembrane</keyword>
<reference evidence="2" key="1">
    <citation type="submission" date="2024-04" db="EMBL/GenBank/DDBJ databases">
        <authorList>
            <consortium name="Molecular Ecology Group"/>
        </authorList>
    </citation>
    <scope>NUCLEOTIDE SEQUENCE</scope>
</reference>
<organism evidence="2 3">
    <name type="scientific">Lasius platythorax</name>
    <dbReference type="NCBI Taxonomy" id="488582"/>
    <lineage>
        <taxon>Eukaryota</taxon>
        <taxon>Metazoa</taxon>
        <taxon>Ecdysozoa</taxon>
        <taxon>Arthropoda</taxon>
        <taxon>Hexapoda</taxon>
        <taxon>Insecta</taxon>
        <taxon>Pterygota</taxon>
        <taxon>Neoptera</taxon>
        <taxon>Endopterygota</taxon>
        <taxon>Hymenoptera</taxon>
        <taxon>Apocrita</taxon>
        <taxon>Aculeata</taxon>
        <taxon>Formicoidea</taxon>
        <taxon>Formicidae</taxon>
        <taxon>Formicinae</taxon>
        <taxon>Lasius</taxon>
        <taxon>Lasius</taxon>
    </lineage>
</organism>
<protein>
    <submittedName>
        <fullName evidence="2">Uncharacterized protein</fullName>
    </submittedName>
</protein>
<name>A0AAV2PAB1_9HYME</name>
<evidence type="ECO:0000256" key="1">
    <source>
        <dbReference type="SAM" id="Phobius"/>
    </source>
</evidence>
<gene>
    <name evidence="2" type="ORF">LPLAT_LOCUS13600</name>
</gene>
<keyword evidence="1" id="KW-0472">Membrane</keyword>
<sequence length="154" mass="17754">MCSLDRPNLENNMNLRQRERKLVARLTSKVHVFLFDSFSLNMVQKKPEYYSPTTVRSLLPDNAVPTENLFFDQSTNDPLQIISSKDLACKISFKITKNEIKKISTNIKGNENSFQPIPVIDKWTCPNVTSNAEIMLMIILLFSLIFLYFDLSSK</sequence>
<proteinExistence type="predicted"/>
<dbReference type="EMBL" id="OZ034831">
    <property type="protein sequence ID" value="CAL1688555.1"/>
    <property type="molecule type" value="Genomic_DNA"/>
</dbReference>
<dbReference type="AlphaFoldDB" id="A0AAV2PAB1"/>